<accession>A0A6J6Q9J7</accession>
<dbReference type="GO" id="GO:0005524">
    <property type="term" value="F:ATP binding"/>
    <property type="evidence" value="ECO:0007669"/>
    <property type="project" value="UniProtKB-KW"/>
</dbReference>
<dbReference type="Gene3D" id="1.10.8.60">
    <property type="match status" value="1"/>
</dbReference>
<gene>
    <name evidence="6" type="ORF">UFOPK2582_01270</name>
</gene>
<dbReference type="InterPro" id="IPR041627">
    <property type="entry name" value="AAA_lid_6"/>
</dbReference>
<dbReference type="EMBL" id="CAEZXS010000168">
    <property type="protein sequence ID" value="CAB4707847.1"/>
    <property type="molecule type" value="Genomic_DNA"/>
</dbReference>
<sequence length="541" mass="58874">MNNDPLSLCRSIGPNSYNDGSRPQQPRYSLDVSTSVLDAVVDSFVEDLTQALISATAQLPDVDPQDLRSAVTVEAFNLATAMIDADERHTTDELENLIQAFGHRLPDTQLLMATPETLRGSDLVVGRRHWLETDSELFGILADADARQGTELAQQYYNRSLDIAHVVASLDVVTSAAELTAISALRSKLLAGMRSSAADAANLAGPKGAQPKRSADPVEDAEPESAAEAEEAADTAKDDPPERPLEELLAELDTLVGLREVKERVHLVADFLCVQGLRSARNLPTMETSHHLVFTGNPGTGKTTVARLLAQIYRTLGVVARGQLIETDRSGLVAGFVGQTAPLVRAKFDEAEEGMLFIDEAYTLVRGGENDFGREAIDQIVKLMEDRRDSVVLVVAGYPEEMQQFLSANPGLRSRFPTTIEFPDYSTEELMQIVDSMGTKERYELTPDARTAFAAQLDSLPREKGFGNARVARNMFEAAVNRHASRVVKLEQPTEHDLTALVPADLGQPDLGQPDVGAPDLSEPDAQPEARPDEQPERDAV</sequence>
<name>A0A6J6Q9J7_9ZZZZ</name>
<dbReference type="CDD" id="cd00009">
    <property type="entry name" value="AAA"/>
    <property type="match status" value="1"/>
</dbReference>
<protein>
    <submittedName>
        <fullName evidence="6">Unannotated protein</fullName>
    </submittedName>
</protein>
<keyword evidence="3" id="KW-0067">ATP-binding</keyword>
<evidence type="ECO:0000256" key="3">
    <source>
        <dbReference type="ARBA" id="ARBA00022840"/>
    </source>
</evidence>
<dbReference type="AlphaFoldDB" id="A0A6J6Q9J7"/>
<dbReference type="InterPro" id="IPR000641">
    <property type="entry name" value="CbxX/CfxQ"/>
</dbReference>
<dbReference type="FunFam" id="3.40.50.300:FF:000216">
    <property type="entry name" value="Type VII secretion ATPase EccA"/>
    <property type="match status" value="1"/>
</dbReference>
<dbReference type="SUPFAM" id="SSF52540">
    <property type="entry name" value="P-loop containing nucleoside triphosphate hydrolases"/>
    <property type="match status" value="1"/>
</dbReference>
<dbReference type="GO" id="GO:0016887">
    <property type="term" value="F:ATP hydrolysis activity"/>
    <property type="evidence" value="ECO:0007669"/>
    <property type="project" value="InterPro"/>
</dbReference>
<feature type="region of interest" description="Disordered" evidence="4">
    <location>
        <begin position="200"/>
        <end position="242"/>
    </location>
</feature>
<keyword evidence="2" id="KW-0547">Nucleotide-binding</keyword>
<dbReference type="InterPro" id="IPR003959">
    <property type="entry name" value="ATPase_AAA_core"/>
</dbReference>
<dbReference type="Pfam" id="PF00004">
    <property type="entry name" value="AAA"/>
    <property type="match status" value="1"/>
</dbReference>
<evidence type="ECO:0000256" key="4">
    <source>
        <dbReference type="SAM" id="MobiDB-lite"/>
    </source>
</evidence>
<comment type="similarity">
    <text evidence="1">Belongs to the CbxX/CfxQ family.</text>
</comment>
<organism evidence="6">
    <name type="scientific">freshwater metagenome</name>
    <dbReference type="NCBI Taxonomy" id="449393"/>
    <lineage>
        <taxon>unclassified sequences</taxon>
        <taxon>metagenomes</taxon>
        <taxon>ecological metagenomes</taxon>
    </lineage>
</organism>
<dbReference type="Pfam" id="PF17866">
    <property type="entry name" value="AAA_lid_6"/>
    <property type="match status" value="1"/>
</dbReference>
<dbReference type="PANTHER" id="PTHR43392">
    <property type="entry name" value="AAA-TYPE ATPASE FAMILY PROTEIN / ANKYRIN REPEAT FAMILY PROTEIN"/>
    <property type="match status" value="1"/>
</dbReference>
<dbReference type="InterPro" id="IPR050773">
    <property type="entry name" value="CbxX/CfxQ_RuBisCO_ESX"/>
</dbReference>
<feature type="domain" description="AAA+ ATPase" evidence="5">
    <location>
        <begin position="288"/>
        <end position="426"/>
    </location>
</feature>
<evidence type="ECO:0000259" key="5">
    <source>
        <dbReference type="SMART" id="SM00382"/>
    </source>
</evidence>
<proteinExistence type="inferred from homology"/>
<dbReference type="InterPro" id="IPR027417">
    <property type="entry name" value="P-loop_NTPase"/>
</dbReference>
<feature type="region of interest" description="Disordered" evidence="4">
    <location>
        <begin position="501"/>
        <end position="541"/>
    </location>
</feature>
<evidence type="ECO:0000256" key="2">
    <source>
        <dbReference type="ARBA" id="ARBA00022741"/>
    </source>
</evidence>
<evidence type="ECO:0000313" key="6">
    <source>
        <dbReference type="EMBL" id="CAB4707847.1"/>
    </source>
</evidence>
<reference evidence="6" key="1">
    <citation type="submission" date="2020-05" db="EMBL/GenBank/DDBJ databases">
        <authorList>
            <person name="Chiriac C."/>
            <person name="Salcher M."/>
            <person name="Ghai R."/>
            <person name="Kavagutti S V."/>
        </authorList>
    </citation>
    <scope>NUCLEOTIDE SEQUENCE</scope>
</reference>
<feature type="compositionally biased region" description="Acidic residues" evidence="4">
    <location>
        <begin position="217"/>
        <end position="233"/>
    </location>
</feature>
<feature type="compositionally biased region" description="Basic and acidic residues" evidence="4">
    <location>
        <begin position="528"/>
        <end position="541"/>
    </location>
</feature>
<dbReference type="PANTHER" id="PTHR43392:SF2">
    <property type="entry name" value="AAA-TYPE ATPASE FAMILY PROTEIN _ ANKYRIN REPEAT FAMILY PROTEIN"/>
    <property type="match status" value="1"/>
</dbReference>
<dbReference type="PRINTS" id="PR00819">
    <property type="entry name" value="CBXCFQXSUPER"/>
</dbReference>
<evidence type="ECO:0000256" key="1">
    <source>
        <dbReference type="ARBA" id="ARBA00010378"/>
    </source>
</evidence>
<dbReference type="Gene3D" id="3.40.50.300">
    <property type="entry name" value="P-loop containing nucleotide triphosphate hydrolases"/>
    <property type="match status" value="1"/>
</dbReference>
<dbReference type="SMART" id="SM00382">
    <property type="entry name" value="AAA"/>
    <property type="match status" value="1"/>
</dbReference>
<dbReference type="InterPro" id="IPR003593">
    <property type="entry name" value="AAA+_ATPase"/>
</dbReference>